<organism evidence="2 3">
    <name type="scientific">Drosophila albomicans</name>
    <name type="common">Fruit fly</name>
    <dbReference type="NCBI Taxonomy" id="7291"/>
    <lineage>
        <taxon>Eukaryota</taxon>
        <taxon>Metazoa</taxon>
        <taxon>Ecdysozoa</taxon>
        <taxon>Arthropoda</taxon>
        <taxon>Hexapoda</taxon>
        <taxon>Insecta</taxon>
        <taxon>Pterygota</taxon>
        <taxon>Neoptera</taxon>
        <taxon>Endopterygota</taxon>
        <taxon>Diptera</taxon>
        <taxon>Brachycera</taxon>
        <taxon>Muscomorpha</taxon>
        <taxon>Ephydroidea</taxon>
        <taxon>Drosophilidae</taxon>
        <taxon>Drosophila</taxon>
    </lineage>
</organism>
<dbReference type="AlphaFoldDB" id="A0A6P8XTJ7"/>
<name>A0A6P8XTJ7_DROAB</name>
<dbReference type="Gene3D" id="3.90.1200.10">
    <property type="match status" value="1"/>
</dbReference>
<dbReference type="InterPro" id="IPR011009">
    <property type="entry name" value="Kinase-like_dom_sf"/>
</dbReference>
<evidence type="ECO:0000313" key="3">
    <source>
        <dbReference type="RefSeq" id="XP_034116519.1"/>
    </source>
</evidence>
<reference evidence="3" key="1">
    <citation type="submission" date="2025-08" db="UniProtKB">
        <authorList>
            <consortium name="RefSeq"/>
        </authorList>
    </citation>
    <scope>IDENTIFICATION</scope>
    <source>
        <strain evidence="3">15112-1751.03</strain>
        <tissue evidence="3">Whole Adult</tissue>
    </source>
</reference>
<dbReference type="InterPro" id="IPR004119">
    <property type="entry name" value="EcKL"/>
</dbReference>
<dbReference type="InterPro" id="IPR015897">
    <property type="entry name" value="CHK_kinase-like"/>
</dbReference>
<dbReference type="GeneID" id="117576081"/>
<sequence length="413" mass="48904">MTPNINNYNTDELEAPAWLNDQFFKDVLVHHHNDPNVKVIEFNTSPATAKGDHYASVMFRTKVDYSLQNKTLSKSLIIKTMPEIEGHKKEFLGDSHIFPTEIAMYTEILPKFEEILSEAGDKITFCARCIYHSLEPRQVMIFEDLVLQNYEVIRKRPASLDEIKTALGKLAKWQAVSFKLLKDKSGLFDKLQYDLTTLPNFLEQDILKSGFSTFLEALDSVESLKKYRKYFEPIKDVMIERWTNIIREYRENRQEDAYYVLCHGDFHVKNMMFRGTDCMLLDFQMSYVGSITNDVLYAVYMLFNPEDRRDNYDELIYHYFTTFANTLEKIGYQGKKPSLVEFRKQLFDRKYSEIFLMSTFLPIFNHMRNGQDPAEFMENTEKCRELYHSKEYLDDLKHLLPRMLHLGYFEQLQ</sequence>
<keyword evidence="2" id="KW-1185">Reference proteome</keyword>
<evidence type="ECO:0000259" key="1">
    <source>
        <dbReference type="SMART" id="SM00587"/>
    </source>
</evidence>
<accession>A0A6P8XTJ7</accession>
<gene>
    <name evidence="3" type="primary">LOC117576081</name>
</gene>
<proteinExistence type="predicted"/>
<dbReference type="SMART" id="SM00587">
    <property type="entry name" value="CHK"/>
    <property type="match status" value="1"/>
</dbReference>
<dbReference type="Proteomes" id="UP000515160">
    <property type="component" value="Chromosome 2R"/>
</dbReference>
<dbReference type="RefSeq" id="XP_034116519.1">
    <property type="nucleotide sequence ID" value="XM_034260628.2"/>
</dbReference>
<feature type="domain" description="CHK kinase-like" evidence="1">
    <location>
        <begin position="140"/>
        <end position="329"/>
    </location>
</feature>
<dbReference type="Pfam" id="PF02958">
    <property type="entry name" value="EcKL"/>
    <property type="match status" value="1"/>
</dbReference>
<evidence type="ECO:0000313" key="2">
    <source>
        <dbReference type="Proteomes" id="UP000515160"/>
    </source>
</evidence>
<dbReference type="PANTHER" id="PTHR11012">
    <property type="entry name" value="PROTEIN KINASE-LIKE DOMAIN-CONTAINING"/>
    <property type="match status" value="1"/>
</dbReference>
<dbReference type="PANTHER" id="PTHR11012:SF12">
    <property type="entry name" value="CHK KINASE-LIKE DOMAIN-CONTAINING PROTEIN-RELATED"/>
    <property type="match status" value="1"/>
</dbReference>
<protein>
    <submittedName>
        <fullName evidence="3">Uncharacterized protein LOC117576081</fullName>
    </submittedName>
</protein>
<dbReference type="OrthoDB" id="8250698at2759"/>
<dbReference type="SUPFAM" id="SSF56112">
    <property type="entry name" value="Protein kinase-like (PK-like)"/>
    <property type="match status" value="1"/>
</dbReference>